<comment type="cofactor">
    <cofactor evidence="1">
        <name>Mn(2+)</name>
        <dbReference type="ChEBI" id="CHEBI:29035"/>
    </cofactor>
</comment>
<dbReference type="GO" id="GO:0005975">
    <property type="term" value="P:carbohydrate metabolic process"/>
    <property type="evidence" value="ECO:0007669"/>
    <property type="project" value="InterPro"/>
</dbReference>
<evidence type="ECO:0000256" key="6">
    <source>
        <dbReference type="PIRSR" id="PIRSR605076-2"/>
    </source>
</evidence>
<dbReference type="Pfam" id="PF03414">
    <property type="entry name" value="Glyco_transf_6"/>
    <property type="match status" value="1"/>
</dbReference>
<dbReference type="EMBL" id="QXTE01000301">
    <property type="protein sequence ID" value="TFJ99855.1"/>
    <property type="molecule type" value="Genomic_DNA"/>
</dbReference>
<dbReference type="GO" id="GO:0016020">
    <property type="term" value="C:membrane"/>
    <property type="evidence" value="ECO:0007669"/>
    <property type="project" value="UniProtKB-SubCell"/>
</dbReference>
<evidence type="ECO:0000256" key="3">
    <source>
        <dbReference type="ARBA" id="ARBA00010413"/>
    </source>
</evidence>
<evidence type="ECO:0000256" key="7">
    <source>
        <dbReference type="SAM" id="SignalP"/>
    </source>
</evidence>
<dbReference type="PANTHER" id="PTHR10462">
    <property type="entry name" value="GLYCOSYLTRANSFERASE-RELATED"/>
    <property type="match status" value="1"/>
</dbReference>
<keyword evidence="7" id="KW-0732">Signal</keyword>
<feature type="binding site" evidence="6">
    <location>
        <begin position="88"/>
        <end position="90"/>
    </location>
    <ligand>
        <name>UDP-N-acetyl-alpha-D-galactosamine</name>
        <dbReference type="ChEBI" id="CHEBI:67138"/>
    </ligand>
</feature>
<feature type="chain" id="PRO_5020030996" evidence="7">
    <location>
        <begin position="25"/>
        <end position="102"/>
    </location>
</feature>
<dbReference type="GO" id="GO:0016758">
    <property type="term" value="F:hexosyltransferase activity"/>
    <property type="evidence" value="ECO:0007669"/>
    <property type="project" value="InterPro"/>
</dbReference>
<evidence type="ECO:0000313" key="8">
    <source>
        <dbReference type="EMBL" id="TFJ99855.1"/>
    </source>
</evidence>
<dbReference type="GO" id="GO:0031982">
    <property type="term" value="C:vesicle"/>
    <property type="evidence" value="ECO:0007669"/>
    <property type="project" value="TreeGrafter"/>
</dbReference>
<dbReference type="OrthoDB" id="8948753at2759"/>
<dbReference type="InterPro" id="IPR029044">
    <property type="entry name" value="Nucleotide-diphossugar_trans"/>
</dbReference>
<proteinExistence type="inferred from homology"/>
<gene>
    <name evidence="8" type="ORF">DR999_PMT18067</name>
</gene>
<name>A0A4D9DQC0_9SAUR</name>
<sequence length="102" mass="11855">MRIRKVHLLVLILMAGIIVYFGQADLDETSSVLPRMSYPQPFVDKPQRTDVLLMSPWLAPIVWEDTFNRDILNAQYRQKHFIVGVATFAVKKYDFPCTIQDL</sequence>
<evidence type="ECO:0000256" key="4">
    <source>
        <dbReference type="ARBA" id="ARBA00022676"/>
    </source>
</evidence>
<dbReference type="AlphaFoldDB" id="A0A4D9DQC0"/>
<protein>
    <submittedName>
        <fullName evidence="8">Histo-blood group ABO system transferase 1</fullName>
    </submittedName>
</protein>
<evidence type="ECO:0000313" key="9">
    <source>
        <dbReference type="Proteomes" id="UP000297703"/>
    </source>
</evidence>
<feature type="signal peptide" evidence="7">
    <location>
        <begin position="1"/>
        <end position="24"/>
    </location>
</feature>
<comment type="similarity">
    <text evidence="3">Belongs to the glycosyltransferase 6 family.</text>
</comment>
<dbReference type="Proteomes" id="UP000297703">
    <property type="component" value="Unassembled WGS sequence"/>
</dbReference>
<keyword evidence="9" id="KW-1185">Reference proteome</keyword>
<keyword evidence="4" id="KW-0328">Glycosyltransferase</keyword>
<accession>A0A4D9DQC0</accession>
<dbReference type="GO" id="GO:0005794">
    <property type="term" value="C:Golgi apparatus"/>
    <property type="evidence" value="ECO:0007669"/>
    <property type="project" value="TreeGrafter"/>
</dbReference>
<keyword evidence="5 8" id="KW-0808">Transferase</keyword>
<dbReference type="STRING" id="55544.A0A4D9DQC0"/>
<feature type="binding site" evidence="6">
    <location>
        <position position="93"/>
    </location>
    <ligand>
        <name>UDP-N-acetyl-alpha-D-galactosamine</name>
        <dbReference type="ChEBI" id="CHEBI:67138"/>
    </ligand>
</feature>
<dbReference type="InterPro" id="IPR005076">
    <property type="entry name" value="Glyco_trans_6"/>
</dbReference>
<evidence type="ECO:0000256" key="1">
    <source>
        <dbReference type="ARBA" id="ARBA00001936"/>
    </source>
</evidence>
<comment type="subcellular location">
    <subcellularLocation>
        <location evidence="2">Membrane</location>
        <topology evidence="2">Single-pass type II membrane protein</topology>
    </subcellularLocation>
</comment>
<dbReference type="Gene3D" id="3.90.550.10">
    <property type="entry name" value="Spore Coat Polysaccharide Biosynthesis Protein SpsA, Chain A"/>
    <property type="match status" value="1"/>
</dbReference>
<evidence type="ECO:0000256" key="5">
    <source>
        <dbReference type="ARBA" id="ARBA00022679"/>
    </source>
</evidence>
<comment type="caution">
    <text evidence="8">The sequence shown here is derived from an EMBL/GenBank/DDBJ whole genome shotgun (WGS) entry which is preliminary data.</text>
</comment>
<dbReference type="SUPFAM" id="SSF53448">
    <property type="entry name" value="Nucleotide-diphospho-sugar transferases"/>
    <property type="match status" value="1"/>
</dbReference>
<reference evidence="8 9" key="2">
    <citation type="submission" date="2019-04" db="EMBL/GenBank/DDBJ databases">
        <title>The genome sequence of big-headed turtle.</title>
        <authorList>
            <person name="Gong S."/>
        </authorList>
    </citation>
    <scope>NUCLEOTIDE SEQUENCE [LARGE SCALE GENOMIC DNA]</scope>
    <source>
        <strain evidence="8">DO16091913</strain>
        <tissue evidence="8">Muscle</tissue>
    </source>
</reference>
<evidence type="ECO:0000256" key="2">
    <source>
        <dbReference type="ARBA" id="ARBA00004606"/>
    </source>
</evidence>
<organism evidence="8 9">
    <name type="scientific">Platysternon megacephalum</name>
    <name type="common">big-headed turtle</name>
    <dbReference type="NCBI Taxonomy" id="55544"/>
    <lineage>
        <taxon>Eukaryota</taxon>
        <taxon>Metazoa</taxon>
        <taxon>Chordata</taxon>
        <taxon>Craniata</taxon>
        <taxon>Vertebrata</taxon>
        <taxon>Euteleostomi</taxon>
        <taxon>Archelosauria</taxon>
        <taxon>Testudinata</taxon>
        <taxon>Testudines</taxon>
        <taxon>Cryptodira</taxon>
        <taxon>Durocryptodira</taxon>
        <taxon>Testudinoidea</taxon>
        <taxon>Platysternidae</taxon>
        <taxon>Platysternon</taxon>
    </lineage>
</organism>
<reference evidence="8 9" key="1">
    <citation type="submission" date="2019-04" db="EMBL/GenBank/DDBJ databases">
        <title>Draft genome of the big-headed turtle Platysternon megacephalum.</title>
        <authorList>
            <person name="Gong S."/>
        </authorList>
    </citation>
    <scope>NUCLEOTIDE SEQUENCE [LARGE SCALE GENOMIC DNA]</scope>
    <source>
        <strain evidence="8">DO16091913</strain>
        <tissue evidence="8">Muscle</tissue>
    </source>
</reference>
<dbReference type="PANTHER" id="PTHR10462:SF55">
    <property type="entry name" value="HISTO-BLOOD GROUP ABO SYSTEM TRANSFERASE 1"/>
    <property type="match status" value="1"/>
</dbReference>